<reference evidence="2" key="1">
    <citation type="submission" date="2025-08" db="UniProtKB">
        <authorList>
            <consortium name="Ensembl"/>
        </authorList>
    </citation>
    <scope>IDENTIFICATION</scope>
</reference>
<keyword evidence="3" id="KW-1185">Reference proteome</keyword>
<dbReference type="InterPro" id="IPR000477">
    <property type="entry name" value="RT_dom"/>
</dbReference>
<dbReference type="Pfam" id="PF00078">
    <property type="entry name" value="RVT_1"/>
    <property type="match status" value="1"/>
</dbReference>
<dbReference type="GO" id="GO:0008168">
    <property type="term" value="F:methyltransferase activity"/>
    <property type="evidence" value="ECO:0007669"/>
    <property type="project" value="InterPro"/>
</dbReference>
<dbReference type="GeneTree" id="ENSGT01120000271821"/>
<proteinExistence type="predicted"/>
<dbReference type="SUPFAM" id="SSF56672">
    <property type="entry name" value="DNA/RNA polymerases"/>
    <property type="match status" value="1"/>
</dbReference>
<sequence>MLFLDFSSAFNTIIPQHLVSKLAPLGFSTPLCNWLLDFLTNRPQSVRVGNNISSVISLSTGSPQGCVLSPLLFTLMTHDCCARSTTNHIVKFADDTTVVGLIRDNNDMDYREEVKHLVDWCRTNNLTLNVDKTKEIIVDFRRRQPSHTPLLINGTAVERVSSTKFLGVQITDTLTWSLHTGALVKKAQQRMHFLRRMKRAHLPPPILTTFYRGTRRIITNCISVWSGAFSASDWKSLQRVVRTAEKIIKTPLPPIQEIAKIRCLTRAQKISRDTSHPHQGLFSLLDSGKRFRSLRSRTSRFCNSFFPQAIRLLNTKK</sequence>
<dbReference type="Proteomes" id="UP000261660">
    <property type="component" value="Unplaced"/>
</dbReference>
<dbReference type="STRING" id="56723.ENSLBEP00000004542"/>
<evidence type="ECO:0000313" key="3">
    <source>
        <dbReference type="Proteomes" id="UP000261660"/>
    </source>
</evidence>
<evidence type="ECO:0000259" key="1">
    <source>
        <dbReference type="PROSITE" id="PS50878"/>
    </source>
</evidence>
<dbReference type="AlphaFoldDB" id="A0A3Q3EB11"/>
<feature type="domain" description="Reverse transcriptase" evidence="1">
    <location>
        <begin position="1"/>
        <end position="170"/>
    </location>
</feature>
<dbReference type="PANTHER" id="PTHR33332">
    <property type="entry name" value="REVERSE TRANSCRIPTASE DOMAIN-CONTAINING PROTEIN"/>
    <property type="match status" value="1"/>
</dbReference>
<dbReference type="InterPro" id="IPR015095">
    <property type="entry name" value="AlkB_hom8_N"/>
</dbReference>
<organism evidence="2 3">
    <name type="scientific">Labrus bergylta</name>
    <name type="common">ballan wrasse</name>
    <dbReference type="NCBI Taxonomy" id="56723"/>
    <lineage>
        <taxon>Eukaryota</taxon>
        <taxon>Metazoa</taxon>
        <taxon>Chordata</taxon>
        <taxon>Craniata</taxon>
        <taxon>Vertebrata</taxon>
        <taxon>Euteleostomi</taxon>
        <taxon>Actinopterygii</taxon>
        <taxon>Neopterygii</taxon>
        <taxon>Teleostei</taxon>
        <taxon>Neoteleostei</taxon>
        <taxon>Acanthomorphata</taxon>
        <taxon>Eupercaria</taxon>
        <taxon>Labriformes</taxon>
        <taxon>Labridae</taxon>
        <taxon>Labrus</taxon>
    </lineage>
</organism>
<accession>A0A3Q3EB11</accession>
<dbReference type="GO" id="GO:0016706">
    <property type="term" value="F:2-oxoglutarate-dependent dioxygenase activity"/>
    <property type="evidence" value="ECO:0007669"/>
    <property type="project" value="InterPro"/>
</dbReference>
<dbReference type="InParanoid" id="A0A3Q3EB11"/>
<reference evidence="2" key="2">
    <citation type="submission" date="2025-09" db="UniProtKB">
        <authorList>
            <consortium name="Ensembl"/>
        </authorList>
    </citation>
    <scope>IDENTIFICATION</scope>
</reference>
<dbReference type="PROSITE" id="PS50878">
    <property type="entry name" value="RT_POL"/>
    <property type="match status" value="1"/>
</dbReference>
<name>A0A3Q3EB11_9LABR</name>
<dbReference type="Ensembl" id="ENSLBET00000004785.1">
    <property type="protein sequence ID" value="ENSLBEP00000004542.1"/>
    <property type="gene ID" value="ENSLBEG00000003469.1"/>
</dbReference>
<dbReference type="InterPro" id="IPR043502">
    <property type="entry name" value="DNA/RNA_pol_sf"/>
</dbReference>
<protein>
    <recommendedName>
        <fullName evidence="1">Reverse transcriptase domain-containing protein</fullName>
    </recommendedName>
</protein>
<evidence type="ECO:0000313" key="2">
    <source>
        <dbReference type="Ensembl" id="ENSLBEP00000004542.1"/>
    </source>
</evidence>
<dbReference type="Pfam" id="PF09004">
    <property type="entry name" value="ALKBH8_N"/>
    <property type="match status" value="1"/>
</dbReference>